<evidence type="ECO:0000256" key="7">
    <source>
        <dbReference type="ARBA" id="ARBA00023211"/>
    </source>
</evidence>
<accession>A0A915K4Y0</accession>
<dbReference type="Proteomes" id="UP000887565">
    <property type="component" value="Unplaced"/>
</dbReference>
<dbReference type="GO" id="GO:0005739">
    <property type="term" value="C:mitochondrion"/>
    <property type="evidence" value="ECO:0007669"/>
    <property type="project" value="TreeGrafter"/>
</dbReference>
<evidence type="ECO:0000256" key="6">
    <source>
        <dbReference type="ARBA" id="ARBA00022842"/>
    </source>
</evidence>
<dbReference type="PANTHER" id="PTHR12318:SF0">
    <property type="entry name" value="ACYL-COENZYME A DIPHOSPHATASE NUDT19"/>
    <property type="match status" value="1"/>
</dbReference>
<dbReference type="AlphaFoldDB" id="A0A915K4Y0"/>
<keyword evidence="4" id="KW-0479">Metal-binding</keyword>
<dbReference type="InterPro" id="IPR039121">
    <property type="entry name" value="NUDT19"/>
</dbReference>
<reference evidence="9" key="1">
    <citation type="submission" date="2022-11" db="UniProtKB">
        <authorList>
            <consortium name="WormBaseParasite"/>
        </authorList>
    </citation>
    <scope>IDENTIFICATION</scope>
</reference>
<evidence type="ECO:0000256" key="2">
    <source>
        <dbReference type="ARBA" id="ARBA00001946"/>
    </source>
</evidence>
<dbReference type="SUPFAM" id="SSF55811">
    <property type="entry name" value="Nudix"/>
    <property type="match status" value="1"/>
</dbReference>
<dbReference type="GO" id="GO:0046872">
    <property type="term" value="F:metal ion binding"/>
    <property type="evidence" value="ECO:0007669"/>
    <property type="project" value="UniProtKB-KW"/>
</dbReference>
<organism evidence="8 9">
    <name type="scientific">Romanomermis culicivorax</name>
    <name type="common">Nematode worm</name>
    <dbReference type="NCBI Taxonomy" id="13658"/>
    <lineage>
        <taxon>Eukaryota</taxon>
        <taxon>Metazoa</taxon>
        <taxon>Ecdysozoa</taxon>
        <taxon>Nematoda</taxon>
        <taxon>Enoplea</taxon>
        <taxon>Dorylaimia</taxon>
        <taxon>Mermithida</taxon>
        <taxon>Mermithoidea</taxon>
        <taxon>Mermithidae</taxon>
        <taxon>Romanomermis</taxon>
    </lineage>
</organism>
<dbReference type="OMA" id="GFMPSAH"/>
<dbReference type="Gene3D" id="3.90.79.10">
    <property type="entry name" value="Nucleoside Triphosphate Pyrophosphohydrolase"/>
    <property type="match status" value="1"/>
</dbReference>
<evidence type="ECO:0000256" key="3">
    <source>
        <dbReference type="ARBA" id="ARBA00005582"/>
    </source>
</evidence>
<evidence type="ECO:0000313" key="9">
    <source>
        <dbReference type="WBParaSite" id="nRc.2.0.1.t33815-RA"/>
    </source>
</evidence>
<proteinExistence type="inferred from homology"/>
<evidence type="ECO:0000256" key="1">
    <source>
        <dbReference type="ARBA" id="ARBA00001936"/>
    </source>
</evidence>
<comment type="cofactor">
    <cofactor evidence="1">
        <name>Mn(2+)</name>
        <dbReference type="ChEBI" id="CHEBI:29035"/>
    </cofactor>
</comment>
<keyword evidence="8" id="KW-1185">Reference proteome</keyword>
<evidence type="ECO:0000256" key="4">
    <source>
        <dbReference type="ARBA" id="ARBA00022723"/>
    </source>
</evidence>
<comment type="similarity">
    <text evidence="3">Belongs to the Nudix hydrolase family.</text>
</comment>
<comment type="cofactor">
    <cofactor evidence="2">
        <name>Mg(2+)</name>
        <dbReference type="ChEBI" id="CHEBI:18420"/>
    </cofactor>
</comment>
<sequence length="385" mass="45034">MKVPWRYASTVILATPKDQNIPEVVPNLQILTVKRRADSRVMPGCHTFPGGALDEKADFKPRFAELYMTQILNFKESSNFGEFFRRRRRPQLIAPAFKFFEDKGSCMEIKTPADWAFKICALRELFEECGILIGWNLETKNLEIRTTADESTDSERLEQYRVLVHNDADQFLKVCQEMNILPAFWLLNEWSDWLTPSIFPEKMRFDGIFYLLALNITLPRNIKATLAELERAELRIQRYKIKCRLGLFYKLWESTLKLEASCFTRRDSENRWLDPKNALASNTRREIMLAPPQIYEMGRLAKFDSCFALEHFSSERDDLYADFDIRLSNIKPKVFDEPSSALRKKCKNIHRVEYSFSDDGRIRGEGKIYCNVEQPCGHISPMFIS</sequence>
<dbReference type="GO" id="GO:0016818">
    <property type="term" value="F:hydrolase activity, acting on acid anhydrides, in phosphorus-containing anhydrides"/>
    <property type="evidence" value="ECO:0007669"/>
    <property type="project" value="InterPro"/>
</dbReference>
<keyword evidence="7" id="KW-0464">Manganese</keyword>
<dbReference type="PANTHER" id="PTHR12318">
    <property type="entry name" value="TESTOSTERONE-REGULATED PROTEIN RP2"/>
    <property type="match status" value="1"/>
</dbReference>
<protein>
    <submittedName>
        <fullName evidence="9">Nudix hydrolase domain-containing protein</fullName>
    </submittedName>
</protein>
<keyword evidence="6" id="KW-0460">Magnesium</keyword>
<evidence type="ECO:0000256" key="5">
    <source>
        <dbReference type="ARBA" id="ARBA00022801"/>
    </source>
</evidence>
<name>A0A915K4Y0_ROMCU</name>
<keyword evidence="5" id="KW-0378">Hydrolase</keyword>
<dbReference type="WBParaSite" id="nRc.2.0.1.t33815-RA">
    <property type="protein sequence ID" value="nRc.2.0.1.t33815-RA"/>
    <property type="gene ID" value="nRc.2.0.1.g33815"/>
</dbReference>
<dbReference type="InterPro" id="IPR015797">
    <property type="entry name" value="NUDIX_hydrolase-like_dom_sf"/>
</dbReference>
<evidence type="ECO:0000313" key="8">
    <source>
        <dbReference type="Proteomes" id="UP000887565"/>
    </source>
</evidence>